<evidence type="ECO:0000313" key="3">
    <source>
        <dbReference type="Proteomes" id="UP000298058"/>
    </source>
</evidence>
<dbReference type="InterPro" id="IPR036061">
    <property type="entry name" value="CheW-like_dom_sf"/>
</dbReference>
<keyword evidence="3" id="KW-1185">Reference proteome</keyword>
<dbReference type="Gene3D" id="2.40.50.180">
    <property type="entry name" value="CheA-289, Domain 4"/>
    <property type="match status" value="1"/>
</dbReference>
<dbReference type="PANTHER" id="PTHR22617">
    <property type="entry name" value="CHEMOTAXIS SENSOR HISTIDINE KINASE-RELATED"/>
    <property type="match status" value="1"/>
</dbReference>
<protein>
    <submittedName>
        <fullName evidence="2">Purine-binding chemotaxis protein CheW</fullName>
    </submittedName>
</protein>
<evidence type="ECO:0000313" key="2">
    <source>
        <dbReference type="EMBL" id="TGN19188.1"/>
    </source>
</evidence>
<dbReference type="PROSITE" id="PS50851">
    <property type="entry name" value="CHEW"/>
    <property type="match status" value="1"/>
</dbReference>
<organism evidence="2 3">
    <name type="scientific">Leptospira idonii</name>
    <dbReference type="NCBI Taxonomy" id="1193500"/>
    <lineage>
        <taxon>Bacteria</taxon>
        <taxon>Pseudomonadati</taxon>
        <taxon>Spirochaetota</taxon>
        <taxon>Spirochaetia</taxon>
        <taxon>Leptospirales</taxon>
        <taxon>Leptospiraceae</taxon>
        <taxon>Leptospira</taxon>
    </lineage>
</organism>
<dbReference type="InterPro" id="IPR039315">
    <property type="entry name" value="CheW"/>
</dbReference>
<reference evidence="2" key="1">
    <citation type="journal article" date="2019" name="PLoS Negl. Trop. Dis.">
        <title>Revisiting the worldwide diversity of Leptospira species in the environment.</title>
        <authorList>
            <person name="Vincent A.T."/>
            <person name="Schiettekatte O."/>
            <person name="Bourhy P."/>
            <person name="Veyrier F.J."/>
            <person name="Picardeau M."/>
        </authorList>
    </citation>
    <scope>NUCLEOTIDE SEQUENCE [LARGE SCALE GENOMIC DNA]</scope>
    <source>
        <strain evidence="2">201300427</strain>
    </source>
</reference>
<dbReference type="InterPro" id="IPR002545">
    <property type="entry name" value="CheW-lke_dom"/>
</dbReference>
<dbReference type="EMBL" id="RQHW01000033">
    <property type="protein sequence ID" value="TGN19188.1"/>
    <property type="molecule type" value="Genomic_DNA"/>
</dbReference>
<evidence type="ECO:0000259" key="1">
    <source>
        <dbReference type="PROSITE" id="PS50851"/>
    </source>
</evidence>
<feature type="domain" description="CheW-like" evidence="1">
    <location>
        <begin position="18"/>
        <end position="158"/>
    </location>
</feature>
<dbReference type="Pfam" id="PF01584">
    <property type="entry name" value="CheW"/>
    <property type="match status" value="1"/>
</dbReference>
<dbReference type="Proteomes" id="UP000298058">
    <property type="component" value="Unassembled WGS sequence"/>
</dbReference>
<dbReference type="RefSeq" id="WP_135760373.1">
    <property type="nucleotide sequence ID" value="NZ_RQHW01000033.1"/>
</dbReference>
<name>A0A4R9M307_9LEPT</name>
<proteinExistence type="predicted"/>
<comment type="caution">
    <text evidence="2">The sequence shown here is derived from an EMBL/GenBank/DDBJ whole genome shotgun (WGS) entry which is preliminary data.</text>
</comment>
<dbReference type="SMART" id="SM00260">
    <property type="entry name" value="CheW"/>
    <property type="match status" value="1"/>
</dbReference>
<dbReference type="SUPFAM" id="SSF50341">
    <property type="entry name" value="CheW-like"/>
    <property type="match status" value="1"/>
</dbReference>
<gene>
    <name evidence="2" type="ORF">EHS15_09720</name>
</gene>
<accession>A0A4R9M307</accession>
<dbReference type="GO" id="GO:0006935">
    <property type="term" value="P:chemotaxis"/>
    <property type="evidence" value="ECO:0007669"/>
    <property type="project" value="InterPro"/>
</dbReference>
<dbReference type="OrthoDB" id="9794382at2"/>
<dbReference type="AlphaFoldDB" id="A0A4R9M307"/>
<dbReference type="GO" id="GO:0005829">
    <property type="term" value="C:cytosol"/>
    <property type="evidence" value="ECO:0007669"/>
    <property type="project" value="TreeGrafter"/>
</dbReference>
<dbReference type="Gene3D" id="2.30.30.40">
    <property type="entry name" value="SH3 Domains"/>
    <property type="match status" value="1"/>
</dbReference>
<dbReference type="GO" id="GO:0007165">
    <property type="term" value="P:signal transduction"/>
    <property type="evidence" value="ECO:0007669"/>
    <property type="project" value="InterPro"/>
</dbReference>
<dbReference type="PANTHER" id="PTHR22617:SF23">
    <property type="entry name" value="CHEMOTAXIS PROTEIN CHEW"/>
    <property type="match status" value="1"/>
</dbReference>
<sequence length="167" mass="18978">MTQFAKTWEEETKEDTMENLYLTFSLDNKDYAFEVRHLVEILALPPITTIPGTISFLKGVINLRGKVIPVLDMRLRFLMEPIAYHDRTCVLLVQWEDLVIGLIVDKVNEVTRILKDHIDPAPKIGDSLASRFITATGRIGDEVKIIIDITKILSDDETTLAKQIPQS</sequence>